<dbReference type="PANTHER" id="PTHR34475">
    <property type="match status" value="1"/>
</dbReference>
<organism evidence="2 3">
    <name type="scientific">Paracraurococcus ruber</name>
    <dbReference type="NCBI Taxonomy" id="77675"/>
    <lineage>
        <taxon>Bacteria</taxon>
        <taxon>Pseudomonadati</taxon>
        <taxon>Pseudomonadota</taxon>
        <taxon>Alphaproteobacteria</taxon>
        <taxon>Acetobacterales</taxon>
        <taxon>Roseomonadaceae</taxon>
        <taxon>Paracraurococcus</taxon>
    </lineage>
</organism>
<dbReference type="Proteomes" id="UP000697995">
    <property type="component" value="Unassembled WGS sequence"/>
</dbReference>
<feature type="non-terminal residue" evidence="2">
    <location>
        <position position="155"/>
    </location>
</feature>
<keyword evidence="3" id="KW-1185">Reference proteome</keyword>
<evidence type="ECO:0000313" key="2">
    <source>
        <dbReference type="EMBL" id="MBK1660723.1"/>
    </source>
</evidence>
<evidence type="ECO:0000313" key="3">
    <source>
        <dbReference type="Proteomes" id="UP000697995"/>
    </source>
</evidence>
<keyword evidence="1" id="KW-0812">Transmembrane</keyword>
<dbReference type="EMBL" id="NRSG01000206">
    <property type="protein sequence ID" value="MBK1660723.1"/>
    <property type="molecule type" value="Genomic_DNA"/>
</dbReference>
<dbReference type="Pfam" id="PF13413">
    <property type="entry name" value="HTH_25"/>
    <property type="match status" value="1"/>
</dbReference>
<comment type="caution">
    <text evidence="2">The sequence shown here is derived from an EMBL/GenBank/DDBJ whole genome shotgun (WGS) entry which is preliminary data.</text>
</comment>
<gene>
    <name evidence="2" type="ORF">CKO45_21100</name>
</gene>
<dbReference type="InterPro" id="IPR010982">
    <property type="entry name" value="Lambda_DNA-bd_dom_sf"/>
</dbReference>
<dbReference type="PANTHER" id="PTHR34475:SF1">
    <property type="entry name" value="CYTOSKELETON PROTEIN RODZ"/>
    <property type="match status" value="1"/>
</dbReference>
<feature type="transmembrane region" description="Helical" evidence="1">
    <location>
        <begin position="75"/>
        <end position="96"/>
    </location>
</feature>
<keyword evidence="1" id="KW-1133">Transmembrane helix</keyword>
<dbReference type="InterPro" id="IPR050400">
    <property type="entry name" value="Bact_Cytoskel_RodZ"/>
</dbReference>
<accession>A0ABS1D2I9</accession>
<dbReference type="Gene3D" id="1.10.260.40">
    <property type="entry name" value="lambda repressor-like DNA-binding domains"/>
    <property type="match status" value="1"/>
</dbReference>
<sequence length="155" mass="16572">MAQALRIRRVYLSALEDGRIRDLPAPAYAVGFVRTYARALGLDADEMVRRFREASGPTVARKTDLVFPEPVPDRGVPAGAVILGGVVLAIGAYVGWYQWSGSGNRVVDAVPPPPPAGCGQSRDVSRAGREFGLLTHHARVTSPGVPGDMKRLSSH</sequence>
<name>A0ABS1D2I9_9PROT</name>
<reference evidence="2 3" key="1">
    <citation type="journal article" date="2020" name="Microorganisms">
        <title>Osmotic Adaptation and Compatible Solute Biosynthesis of Phototrophic Bacteria as Revealed from Genome Analyses.</title>
        <authorList>
            <person name="Imhoff J.F."/>
            <person name="Rahn T."/>
            <person name="Kunzel S."/>
            <person name="Keller A."/>
            <person name="Neulinger S.C."/>
        </authorList>
    </citation>
    <scope>NUCLEOTIDE SEQUENCE [LARGE SCALE GENOMIC DNA]</scope>
    <source>
        <strain evidence="2 3">DSM 15382</strain>
    </source>
</reference>
<keyword evidence="1" id="KW-0472">Membrane</keyword>
<evidence type="ECO:0000256" key="1">
    <source>
        <dbReference type="SAM" id="Phobius"/>
    </source>
</evidence>
<protein>
    <recommendedName>
        <fullName evidence="4">Helix-turn-helix domain-containing protein</fullName>
    </recommendedName>
</protein>
<proteinExistence type="predicted"/>
<evidence type="ECO:0008006" key="4">
    <source>
        <dbReference type="Google" id="ProtNLM"/>
    </source>
</evidence>